<gene>
    <name evidence="2" type="ORF">A5634_18560</name>
</gene>
<dbReference type="Gene3D" id="3.40.50.1820">
    <property type="entry name" value="alpha/beta hydrolase"/>
    <property type="match status" value="1"/>
</dbReference>
<dbReference type="AlphaFoldDB" id="A0A1A3P6J6"/>
<evidence type="ECO:0000313" key="2">
    <source>
        <dbReference type="EMBL" id="OBK29285.1"/>
    </source>
</evidence>
<dbReference type="InterPro" id="IPR029058">
    <property type="entry name" value="AB_hydrolase_fold"/>
</dbReference>
<accession>A0A1A3P6J6</accession>
<name>A0A1A3P6J6_MYCAS</name>
<reference evidence="2 3" key="1">
    <citation type="submission" date="2016-06" db="EMBL/GenBank/DDBJ databases">
        <authorList>
            <person name="Kjaerup R.B."/>
            <person name="Dalgaard T.S."/>
            <person name="Juul-Madsen H.R."/>
        </authorList>
    </citation>
    <scope>NUCLEOTIDE SEQUENCE [LARGE SCALE GENOMIC DNA]</scope>
    <source>
        <strain evidence="2 3">1165133.8</strain>
    </source>
</reference>
<dbReference type="EMBL" id="LZLS01000056">
    <property type="protein sequence ID" value="OBK29285.1"/>
    <property type="molecule type" value="Genomic_DNA"/>
</dbReference>
<dbReference type="Pfam" id="PF07859">
    <property type="entry name" value="Abhydrolase_3"/>
    <property type="match status" value="1"/>
</dbReference>
<dbReference type="InterPro" id="IPR013094">
    <property type="entry name" value="AB_hydrolase_3"/>
</dbReference>
<evidence type="ECO:0000313" key="3">
    <source>
        <dbReference type="Proteomes" id="UP000093928"/>
    </source>
</evidence>
<dbReference type="SUPFAM" id="SSF53474">
    <property type="entry name" value="alpha/beta-Hydrolases"/>
    <property type="match status" value="1"/>
</dbReference>
<protein>
    <recommendedName>
        <fullName evidence="1">Alpha/beta hydrolase fold-3 domain-containing protein</fullName>
    </recommendedName>
</protein>
<evidence type="ECO:0000259" key="1">
    <source>
        <dbReference type="Pfam" id="PF07859"/>
    </source>
</evidence>
<sequence>MGQGMNRLGWESYLRGCDPKEAVPARATDFGGLPTAWIGVGTRDLLFDECLEYADRLKQSAVACAVEIVAGAFHGFDLLAPKADVSQRFFGAQCAALQGALAG</sequence>
<proteinExistence type="predicted"/>
<comment type="caution">
    <text evidence="2">The sequence shown here is derived from an EMBL/GenBank/DDBJ whole genome shotgun (WGS) entry which is preliminary data.</text>
</comment>
<dbReference type="Proteomes" id="UP000093928">
    <property type="component" value="Unassembled WGS sequence"/>
</dbReference>
<feature type="domain" description="Alpha/beta hydrolase fold-3" evidence="1">
    <location>
        <begin position="5"/>
        <end position="76"/>
    </location>
</feature>
<organism evidence="2 3">
    <name type="scientific">Mycobacterium asiaticum</name>
    <dbReference type="NCBI Taxonomy" id="1790"/>
    <lineage>
        <taxon>Bacteria</taxon>
        <taxon>Bacillati</taxon>
        <taxon>Actinomycetota</taxon>
        <taxon>Actinomycetes</taxon>
        <taxon>Mycobacteriales</taxon>
        <taxon>Mycobacteriaceae</taxon>
        <taxon>Mycobacterium</taxon>
    </lineage>
</organism>
<dbReference type="GO" id="GO:0016787">
    <property type="term" value="F:hydrolase activity"/>
    <property type="evidence" value="ECO:0007669"/>
    <property type="project" value="InterPro"/>
</dbReference>